<organism evidence="1 2">
    <name type="scientific">Colletotrichum melonis</name>
    <dbReference type="NCBI Taxonomy" id="1209925"/>
    <lineage>
        <taxon>Eukaryota</taxon>
        <taxon>Fungi</taxon>
        <taxon>Dikarya</taxon>
        <taxon>Ascomycota</taxon>
        <taxon>Pezizomycotina</taxon>
        <taxon>Sordariomycetes</taxon>
        <taxon>Hypocreomycetidae</taxon>
        <taxon>Glomerellales</taxon>
        <taxon>Glomerellaceae</taxon>
        <taxon>Colletotrichum</taxon>
        <taxon>Colletotrichum acutatum species complex</taxon>
    </lineage>
</organism>
<dbReference type="EMBL" id="MLGG01000090">
    <property type="protein sequence ID" value="KAK1446123.1"/>
    <property type="molecule type" value="Genomic_DNA"/>
</dbReference>
<accession>A0AAI9XG23</accession>
<evidence type="ECO:0000313" key="1">
    <source>
        <dbReference type="EMBL" id="KAK1446123.1"/>
    </source>
</evidence>
<protein>
    <submittedName>
        <fullName evidence="1">Uncharacterized protein</fullName>
    </submittedName>
</protein>
<name>A0AAI9XG23_9PEZI</name>
<dbReference type="AlphaFoldDB" id="A0AAI9XG23"/>
<sequence>MATERGSACGVQLQSSCNYSACRNTLYAICRPRAEFCPGISVPKTPFCDLLGLGLPDGHRTAATACAELQTKGLNKHIGRLLSQIPRHTSR</sequence>
<gene>
    <name evidence="1" type="ORF">CMEL01_10366</name>
</gene>
<dbReference type="Proteomes" id="UP001239795">
    <property type="component" value="Unassembled WGS sequence"/>
</dbReference>
<evidence type="ECO:0000313" key="2">
    <source>
        <dbReference type="Proteomes" id="UP001239795"/>
    </source>
</evidence>
<comment type="caution">
    <text evidence="1">The sequence shown here is derived from an EMBL/GenBank/DDBJ whole genome shotgun (WGS) entry which is preliminary data.</text>
</comment>
<reference evidence="1 2" key="1">
    <citation type="submission" date="2016-10" db="EMBL/GenBank/DDBJ databases">
        <title>The genome sequence of Colletotrichum fioriniae PJ7.</title>
        <authorList>
            <person name="Baroncelli R."/>
        </authorList>
    </citation>
    <scope>NUCLEOTIDE SEQUENCE [LARGE SCALE GENOMIC DNA]</scope>
    <source>
        <strain evidence="1">Col 31</strain>
    </source>
</reference>
<proteinExistence type="predicted"/>
<keyword evidence="2" id="KW-1185">Reference proteome</keyword>